<name>A0A6J4TKT7_9ACTN</name>
<protein>
    <submittedName>
        <fullName evidence="1">Uncharacterized protein</fullName>
    </submittedName>
</protein>
<dbReference type="AlphaFoldDB" id="A0A6J4TKT7"/>
<organism evidence="1">
    <name type="scientific">uncultured Solirubrobacteraceae bacterium</name>
    <dbReference type="NCBI Taxonomy" id="1162706"/>
    <lineage>
        <taxon>Bacteria</taxon>
        <taxon>Bacillati</taxon>
        <taxon>Actinomycetota</taxon>
        <taxon>Thermoleophilia</taxon>
        <taxon>Solirubrobacterales</taxon>
        <taxon>Solirubrobacteraceae</taxon>
        <taxon>environmental samples</taxon>
    </lineage>
</organism>
<evidence type="ECO:0000313" key="1">
    <source>
        <dbReference type="EMBL" id="CAA9526050.1"/>
    </source>
</evidence>
<proteinExistence type="predicted"/>
<reference evidence="1" key="1">
    <citation type="submission" date="2020-02" db="EMBL/GenBank/DDBJ databases">
        <authorList>
            <person name="Meier V. D."/>
        </authorList>
    </citation>
    <scope>NUCLEOTIDE SEQUENCE</scope>
    <source>
        <strain evidence="1">AVDCRST_MAG30</strain>
    </source>
</reference>
<gene>
    <name evidence="1" type="ORF">AVDCRST_MAG30-3387</name>
</gene>
<sequence>MGKRARRRGAADQLEAPASEYRGEDGTVLALRGAMTPATRREYAAVQAGSPLSQEDAWQRAAEFLFERLAVRWEIAGTEPITKQKELLARYRFAGVDERRWIRGALREHLAEHFPDLEAP</sequence>
<accession>A0A6J4TKT7</accession>
<dbReference type="EMBL" id="CADCVS010000438">
    <property type="protein sequence ID" value="CAA9526050.1"/>
    <property type="molecule type" value="Genomic_DNA"/>
</dbReference>